<name>A0A841L2M3_9SPHN</name>
<evidence type="ECO:0000256" key="1">
    <source>
        <dbReference type="SAM" id="SignalP"/>
    </source>
</evidence>
<comment type="caution">
    <text evidence="3">The sequence shown here is derived from an EMBL/GenBank/DDBJ whole genome shotgun (WGS) entry which is preliminary data.</text>
</comment>
<gene>
    <name evidence="3" type="ORF">FHS79_001006</name>
</gene>
<dbReference type="RefSeq" id="WP_184196324.1">
    <property type="nucleotide sequence ID" value="NZ_JACIIV010000006.1"/>
</dbReference>
<dbReference type="InterPro" id="IPR012334">
    <property type="entry name" value="Pectin_lyas_fold"/>
</dbReference>
<sequence>MRHPALLLAALVLSLPADAKTITVRPGADDHRRLQEALIMAAPGDTISLGKGRFRLLKGLSLDVADVTVKGAGPDATILDFTGQTGEAEGLLITAGGALIADLAVENAAGNGLKSKDVDGISFVNLRVEWTGGPKATNGAYGVYPVSSKNVLIERTLVRGASDAGIYVGQSANIIVRNNVAEMNVAGIEIENSYNADVHGNLATNNAGGLLVFDLPDLPQQGGHSVRLHDNRIVANNHVNFAAPGNIVANVPSGTGIMVMANRNVHIIGNDVRDNKGNAVMLVAYTQAFTDKAYNPLPRSVAVRGNRFAGNGTAPSFPGGAAIAAAIGGTIPPVMWDGVDRFTAPGASAPTPADGPIYVNDAPMLSLNLGSWGTPLTEAKPSVGEAMAMATLPEPDAIVLPAAQLARAAAIKGDATRASFAAQ</sequence>
<keyword evidence="1" id="KW-0732">Signal</keyword>
<dbReference type="InterPro" id="IPR022442">
    <property type="entry name" value="SO_2930-like_dom"/>
</dbReference>
<protein>
    <submittedName>
        <fullName evidence="3">Parallel beta-helix repeat protein</fullName>
    </submittedName>
</protein>
<dbReference type="InterPro" id="IPR039448">
    <property type="entry name" value="Beta_helix"/>
</dbReference>
<keyword evidence="4" id="KW-1185">Reference proteome</keyword>
<dbReference type="InterPro" id="IPR022441">
    <property type="entry name" value="Para_beta_helix_rpt-2"/>
</dbReference>
<feature type="chain" id="PRO_5032547817" evidence="1">
    <location>
        <begin position="20"/>
        <end position="423"/>
    </location>
</feature>
<dbReference type="InterPro" id="IPR011050">
    <property type="entry name" value="Pectin_lyase_fold/virulence"/>
</dbReference>
<proteinExistence type="predicted"/>
<dbReference type="SUPFAM" id="SSF51126">
    <property type="entry name" value="Pectin lyase-like"/>
    <property type="match status" value="1"/>
</dbReference>
<dbReference type="AlphaFoldDB" id="A0A841L2M3"/>
<dbReference type="Proteomes" id="UP000538147">
    <property type="component" value="Unassembled WGS sequence"/>
</dbReference>
<evidence type="ECO:0000259" key="2">
    <source>
        <dbReference type="Pfam" id="PF13229"/>
    </source>
</evidence>
<dbReference type="Gene3D" id="2.160.20.10">
    <property type="entry name" value="Single-stranded right-handed beta-helix, Pectin lyase-like"/>
    <property type="match status" value="1"/>
</dbReference>
<dbReference type="Pfam" id="PF13229">
    <property type="entry name" value="Beta_helix"/>
    <property type="match status" value="1"/>
</dbReference>
<evidence type="ECO:0000313" key="3">
    <source>
        <dbReference type="EMBL" id="MBB6226844.1"/>
    </source>
</evidence>
<dbReference type="NCBIfam" id="TIGR03805">
    <property type="entry name" value="beta_helix_1"/>
    <property type="match status" value="1"/>
</dbReference>
<dbReference type="NCBIfam" id="TIGR03804">
    <property type="entry name" value="para_beta_helix"/>
    <property type="match status" value="1"/>
</dbReference>
<evidence type="ECO:0000313" key="4">
    <source>
        <dbReference type="Proteomes" id="UP000538147"/>
    </source>
</evidence>
<dbReference type="SMART" id="SM00710">
    <property type="entry name" value="PbH1"/>
    <property type="match status" value="8"/>
</dbReference>
<reference evidence="3 4" key="1">
    <citation type="submission" date="2020-08" db="EMBL/GenBank/DDBJ databases">
        <title>Genomic Encyclopedia of Type Strains, Phase IV (KMG-IV): sequencing the most valuable type-strain genomes for metagenomic binning, comparative biology and taxonomic classification.</title>
        <authorList>
            <person name="Goeker M."/>
        </authorList>
    </citation>
    <scope>NUCLEOTIDE SEQUENCE [LARGE SCALE GENOMIC DNA]</scope>
    <source>
        <strain evidence="3 4">DSM 102189</strain>
    </source>
</reference>
<feature type="domain" description="Right handed beta helix" evidence="2">
    <location>
        <begin position="77"/>
        <end position="213"/>
    </location>
</feature>
<organism evidence="3 4">
    <name type="scientific">Polymorphobacter multimanifer</name>
    <dbReference type="NCBI Taxonomy" id="1070431"/>
    <lineage>
        <taxon>Bacteria</taxon>
        <taxon>Pseudomonadati</taxon>
        <taxon>Pseudomonadota</taxon>
        <taxon>Alphaproteobacteria</taxon>
        <taxon>Sphingomonadales</taxon>
        <taxon>Sphingosinicellaceae</taxon>
        <taxon>Polymorphobacter</taxon>
    </lineage>
</organism>
<dbReference type="InterPro" id="IPR006626">
    <property type="entry name" value="PbH1"/>
</dbReference>
<dbReference type="EMBL" id="JACIIV010000006">
    <property type="protein sequence ID" value="MBB6226844.1"/>
    <property type="molecule type" value="Genomic_DNA"/>
</dbReference>
<feature type="signal peptide" evidence="1">
    <location>
        <begin position="1"/>
        <end position="19"/>
    </location>
</feature>
<accession>A0A841L2M3</accession>